<sequence length="134" mass="14181">MSSLSVILGKVRTIDGDIAGLRSAAETGFEVAFSINTLTATPSKLAGVLNDARDVLGFALGVIEDAVTGFLDLLGFDVFGAINGLLSDLLAPLAPVLDIVDRLEATLVAAVPPSGICWARRWTRSGRRRERWAT</sequence>
<organism evidence="1 2">
    <name type="scientific">Dinoroseobacter shibae (strain DSM 16493 / NCIMB 14021 / DFL 12)</name>
    <dbReference type="NCBI Taxonomy" id="398580"/>
    <lineage>
        <taxon>Bacteria</taxon>
        <taxon>Pseudomonadati</taxon>
        <taxon>Pseudomonadota</taxon>
        <taxon>Alphaproteobacteria</taxon>
        <taxon>Rhodobacterales</taxon>
        <taxon>Roseobacteraceae</taxon>
        <taxon>Dinoroseobacter</taxon>
    </lineage>
</organism>
<protein>
    <submittedName>
        <fullName evidence="1">Uncharacterized protein</fullName>
    </submittedName>
</protein>
<reference evidence="2" key="1">
    <citation type="journal article" date="2010" name="ISME J.">
        <title>The complete genome sequence of the algal symbiont Dinoroseobacter shibae: a hitchhiker's guide to life in the sea.</title>
        <authorList>
            <person name="Wagner-Dobler I."/>
            <person name="Ballhausen B."/>
            <person name="Berger M."/>
            <person name="Brinkhoff T."/>
            <person name="Buchholz I."/>
            <person name="Bunk B."/>
            <person name="Cypionka H."/>
            <person name="Daniel R."/>
            <person name="Drepper T."/>
            <person name="Gerdts G."/>
            <person name="Hahnke S."/>
            <person name="Han C."/>
            <person name="Jahn D."/>
            <person name="Kalhoefer D."/>
            <person name="Kiss H."/>
            <person name="Klenk H.P."/>
            <person name="Kyrpides N."/>
            <person name="Liebl W."/>
            <person name="Liesegang H."/>
            <person name="Meincke L."/>
            <person name="Pati A."/>
            <person name="Petersen J."/>
            <person name="Piekarski T."/>
            <person name="Pommerenke C."/>
            <person name="Pradella S."/>
            <person name="Pukall R."/>
            <person name="Rabus R."/>
            <person name="Stackebrandt E."/>
            <person name="Thole S."/>
            <person name="Thompson L."/>
            <person name="Tielen P."/>
            <person name="Tomasch J."/>
            <person name="von Jan M."/>
            <person name="Wanphrut N."/>
            <person name="Wichels A."/>
            <person name="Zech H."/>
            <person name="Simon M."/>
        </authorList>
    </citation>
    <scope>NUCLEOTIDE SEQUENCE [LARGE SCALE GENOMIC DNA]</scope>
    <source>
        <strain evidence="2">DSM 16493 / NCIMB 14021 / DFL 12</strain>
    </source>
</reference>
<dbReference type="HOGENOM" id="CLU_1892891_0_0_5"/>
<dbReference type="RefSeq" id="WP_012179426.1">
    <property type="nucleotide sequence ID" value="NC_009952.1"/>
</dbReference>
<proteinExistence type="predicted"/>
<evidence type="ECO:0000313" key="1">
    <source>
        <dbReference type="EMBL" id="ABV94498.1"/>
    </source>
</evidence>
<dbReference type="EMBL" id="CP000830">
    <property type="protein sequence ID" value="ABV94498.1"/>
    <property type="molecule type" value="Genomic_DNA"/>
</dbReference>
<gene>
    <name evidence="1" type="ordered locus">Dshi_2765</name>
</gene>
<dbReference type="Proteomes" id="UP000006833">
    <property type="component" value="Chromosome"/>
</dbReference>
<name>A8LJ03_DINSH</name>
<dbReference type="STRING" id="398580.Dshi_2765"/>
<dbReference type="AlphaFoldDB" id="A8LJ03"/>
<keyword evidence="2" id="KW-1185">Reference proteome</keyword>
<dbReference type="KEGG" id="dsh:Dshi_2765"/>
<evidence type="ECO:0000313" key="2">
    <source>
        <dbReference type="Proteomes" id="UP000006833"/>
    </source>
</evidence>
<accession>A8LJ03</accession>